<dbReference type="AlphaFoldDB" id="A0A844KIZ7"/>
<name>A0A844KIZ7_9FIRM</name>
<accession>A0A844KIZ7</accession>
<reference evidence="1 2" key="1">
    <citation type="journal article" date="2019" name="Nat. Med.">
        <title>A library of human gut bacterial isolates paired with longitudinal multiomics data enables mechanistic microbiome research.</title>
        <authorList>
            <person name="Poyet M."/>
            <person name="Groussin M."/>
            <person name="Gibbons S.M."/>
            <person name="Avila-Pacheco J."/>
            <person name="Jiang X."/>
            <person name="Kearney S.M."/>
            <person name="Perrotta A.R."/>
            <person name="Berdy B."/>
            <person name="Zhao S."/>
            <person name="Lieberman T.D."/>
            <person name="Swanson P.K."/>
            <person name="Smith M."/>
            <person name="Roesemann S."/>
            <person name="Alexander J.E."/>
            <person name="Rich S.A."/>
            <person name="Livny J."/>
            <person name="Vlamakis H."/>
            <person name="Clish C."/>
            <person name="Bullock K."/>
            <person name="Deik A."/>
            <person name="Scott J."/>
            <person name="Pierce K.A."/>
            <person name="Xavier R.J."/>
            <person name="Alm E.J."/>
        </authorList>
    </citation>
    <scope>NUCLEOTIDE SEQUENCE [LARGE SCALE GENOMIC DNA]</scope>
    <source>
        <strain evidence="1 2">BIOML-A1</strain>
    </source>
</reference>
<organism evidence="1 2">
    <name type="scientific">Roseburia faecis</name>
    <dbReference type="NCBI Taxonomy" id="301302"/>
    <lineage>
        <taxon>Bacteria</taxon>
        <taxon>Bacillati</taxon>
        <taxon>Bacillota</taxon>
        <taxon>Clostridia</taxon>
        <taxon>Lachnospirales</taxon>
        <taxon>Lachnospiraceae</taxon>
        <taxon>Roseburia</taxon>
    </lineage>
</organism>
<protein>
    <submittedName>
        <fullName evidence="1">Uncharacterized protein</fullName>
    </submittedName>
</protein>
<dbReference type="Proteomes" id="UP000446657">
    <property type="component" value="Unassembled WGS sequence"/>
</dbReference>
<dbReference type="RefSeq" id="WP_155175272.1">
    <property type="nucleotide sequence ID" value="NZ_JADNPM010000016.1"/>
</dbReference>
<gene>
    <name evidence="1" type="ORF">GMD30_02160</name>
</gene>
<dbReference type="EMBL" id="WNAL01000003">
    <property type="protein sequence ID" value="MTR80529.1"/>
    <property type="molecule type" value="Genomic_DNA"/>
</dbReference>
<comment type="caution">
    <text evidence="1">The sequence shown here is derived from an EMBL/GenBank/DDBJ whole genome shotgun (WGS) entry which is preliminary data.</text>
</comment>
<evidence type="ECO:0000313" key="1">
    <source>
        <dbReference type="EMBL" id="MTR80529.1"/>
    </source>
</evidence>
<evidence type="ECO:0000313" key="2">
    <source>
        <dbReference type="Proteomes" id="UP000446657"/>
    </source>
</evidence>
<proteinExistence type="predicted"/>
<sequence length="227" mass="26487">MEIAVATWSCFRELEPGVKWILSDLLDIAAERGNCKESPEGERYLDGIPMEELCHTMIAALNVTKMKHYAAQVQTLTACSRTAAEIVKNGIRIMLSLYLEPYETEPGKTERRVKIVGGEKRSAEERVSSFYAVALYKYLYEKTEDQAAWKQFKEEYLEIPYYVNLYRIQGRTTGGGKQKYTEQYIQQWEAQMRGFLQEEQKKGVRYGYFENMDLDRIARSMPYIMEE</sequence>